<evidence type="ECO:0000313" key="3">
    <source>
        <dbReference type="EMBL" id="KXU38509.1"/>
    </source>
</evidence>
<feature type="transmembrane region" description="Helical" evidence="1">
    <location>
        <begin position="205"/>
        <end position="224"/>
    </location>
</feature>
<evidence type="ECO:0000313" key="4">
    <source>
        <dbReference type="Proteomes" id="UP000072660"/>
    </source>
</evidence>
<dbReference type="Gene3D" id="1.20.144.10">
    <property type="entry name" value="Phosphatidic acid phosphatase type 2/haloperoxidase"/>
    <property type="match status" value="1"/>
</dbReference>
<feature type="domain" description="Phosphatidic acid phosphatase type 2/haloperoxidase" evidence="2">
    <location>
        <begin position="96"/>
        <end position="226"/>
    </location>
</feature>
<dbReference type="InterPro" id="IPR036938">
    <property type="entry name" value="PAP2/HPO_sf"/>
</dbReference>
<keyword evidence="1" id="KW-0812">Transmembrane</keyword>
<feature type="transmembrane region" description="Helical" evidence="1">
    <location>
        <begin position="9"/>
        <end position="28"/>
    </location>
</feature>
<dbReference type="EMBL" id="LSZO01000124">
    <property type="protein sequence ID" value="KXU38509.1"/>
    <property type="molecule type" value="Genomic_DNA"/>
</dbReference>
<feature type="transmembrane region" description="Helical" evidence="1">
    <location>
        <begin position="175"/>
        <end position="193"/>
    </location>
</feature>
<gene>
    <name evidence="3" type="ORF">AXE65_01025</name>
</gene>
<evidence type="ECO:0000259" key="2">
    <source>
        <dbReference type="Pfam" id="PF01569"/>
    </source>
</evidence>
<reference evidence="3 4" key="1">
    <citation type="submission" date="2016-02" db="EMBL/GenBank/DDBJ databases">
        <authorList>
            <person name="Wen L."/>
            <person name="He K."/>
            <person name="Yang H."/>
        </authorList>
    </citation>
    <scope>NUCLEOTIDE SEQUENCE [LARGE SCALE GENOMIC DNA]</scope>
    <source>
        <strain evidence="3 4">CV58</strain>
    </source>
</reference>
<sequence length="242" mass="26771">MTQSLSRSFDFRFALGLPLLMMALLVVFEPHRLDFALAHLFYQPGEGFIGRHSFLLESILHTKVKQLLIGFGLCALAGFVLSLFIARLKPWRRDLSYLVLALTLCSSIVTPLKAATNVHCPWSLQVFGGDQQFRPLLGKTIESNKPGRCWPAGHASAGFSWLALFSLLRDRYPRSARVALVGALALGSLLASGRMMQGAHFFSHSLWTLLLDWVIGVLAYRLLLYRPPAAAEPLASAPTSSY</sequence>
<dbReference type="Pfam" id="PF01569">
    <property type="entry name" value="PAP2"/>
    <property type="match status" value="1"/>
</dbReference>
<dbReference type="SUPFAM" id="SSF48317">
    <property type="entry name" value="Acid phosphatase/Vanadium-dependent haloperoxidase"/>
    <property type="match status" value="1"/>
</dbReference>
<dbReference type="AlphaFoldDB" id="A0A139SVB6"/>
<dbReference type="RefSeq" id="WP_068389157.1">
    <property type="nucleotide sequence ID" value="NZ_LSZO01000124.1"/>
</dbReference>
<name>A0A139SVB6_9GAMM</name>
<protein>
    <submittedName>
        <fullName evidence="3">Phosphoesterase</fullName>
    </submittedName>
</protein>
<dbReference type="Proteomes" id="UP000072660">
    <property type="component" value="Unassembled WGS sequence"/>
</dbReference>
<dbReference type="InterPro" id="IPR000326">
    <property type="entry name" value="PAP2/HPO"/>
</dbReference>
<keyword evidence="1" id="KW-0472">Membrane</keyword>
<dbReference type="CDD" id="cd03396">
    <property type="entry name" value="PAP2_like_6"/>
    <property type="match status" value="1"/>
</dbReference>
<evidence type="ECO:0000256" key="1">
    <source>
        <dbReference type="SAM" id="Phobius"/>
    </source>
</evidence>
<proteinExistence type="predicted"/>
<accession>A0A139SVB6</accession>
<feature type="transmembrane region" description="Helical" evidence="1">
    <location>
        <begin position="67"/>
        <end position="88"/>
    </location>
</feature>
<keyword evidence="1" id="KW-1133">Transmembrane helix</keyword>
<organism evidence="3 4">
    <name type="scientific">Ventosimonas gracilis</name>
    <dbReference type="NCBI Taxonomy" id="1680762"/>
    <lineage>
        <taxon>Bacteria</taxon>
        <taxon>Pseudomonadati</taxon>
        <taxon>Pseudomonadota</taxon>
        <taxon>Gammaproteobacteria</taxon>
        <taxon>Pseudomonadales</taxon>
        <taxon>Ventosimonadaceae</taxon>
        <taxon>Ventosimonas</taxon>
    </lineage>
</organism>
<keyword evidence="4" id="KW-1185">Reference proteome</keyword>
<comment type="caution">
    <text evidence="3">The sequence shown here is derived from an EMBL/GenBank/DDBJ whole genome shotgun (WGS) entry which is preliminary data.</text>
</comment>